<dbReference type="Proteomes" id="UP000324222">
    <property type="component" value="Unassembled WGS sequence"/>
</dbReference>
<proteinExistence type="predicted"/>
<dbReference type="AlphaFoldDB" id="A0A5B7FXI8"/>
<sequence>MGLAFRLSSWRVRANLSSLEGTDENLFPANVNTFSLLWTGYGCYWCQKAMDDVLKWRSAIQGTPVSAHQLVTT</sequence>
<protein>
    <submittedName>
        <fullName evidence="1">Uncharacterized protein</fullName>
    </submittedName>
</protein>
<reference evidence="1 2" key="1">
    <citation type="submission" date="2019-05" db="EMBL/GenBank/DDBJ databases">
        <title>Another draft genome of Portunus trituberculatus and its Hox gene families provides insights of decapod evolution.</title>
        <authorList>
            <person name="Jeong J.-H."/>
            <person name="Song I."/>
            <person name="Kim S."/>
            <person name="Choi T."/>
            <person name="Kim D."/>
            <person name="Ryu S."/>
            <person name="Kim W."/>
        </authorList>
    </citation>
    <scope>NUCLEOTIDE SEQUENCE [LARGE SCALE GENOMIC DNA]</scope>
    <source>
        <tissue evidence="1">Muscle</tissue>
    </source>
</reference>
<evidence type="ECO:0000313" key="1">
    <source>
        <dbReference type="EMBL" id="MPC52440.1"/>
    </source>
</evidence>
<comment type="caution">
    <text evidence="1">The sequence shown here is derived from an EMBL/GenBank/DDBJ whole genome shotgun (WGS) entry which is preliminary data.</text>
</comment>
<keyword evidence="2" id="KW-1185">Reference proteome</keyword>
<organism evidence="1 2">
    <name type="scientific">Portunus trituberculatus</name>
    <name type="common">Swimming crab</name>
    <name type="synonym">Neptunus trituberculatus</name>
    <dbReference type="NCBI Taxonomy" id="210409"/>
    <lineage>
        <taxon>Eukaryota</taxon>
        <taxon>Metazoa</taxon>
        <taxon>Ecdysozoa</taxon>
        <taxon>Arthropoda</taxon>
        <taxon>Crustacea</taxon>
        <taxon>Multicrustacea</taxon>
        <taxon>Malacostraca</taxon>
        <taxon>Eumalacostraca</taxon>
        <taxon>Eucarida</taxon>
        <taxon>Decapoda</taxon>
        <taxon>Pleocyemata</taxon>
        <taxon>Brachyura</taxon>
        <taxon>Eubrachyura</taxon>
        <taxon>Portunoidea</taxon>
        <taxon>Portunidae</taxon>
        <taxon>Portuninae</taxon>
        <taxon>Portunus</taxon>
    </lineage>
</organism>
<accession>A0A5B7FXI8</accession>
<gene>
    <name evidence="1" type="ORF">E2C01_046309</name>
</gene>
<evidence type="ECO:0000313" key="2">
    <source>
        <dbReference type="Proteomes" id="UP000324222"/>
    </source>
</evidence>
<dbReference type="EMBL" id="VSRR010010884">
    <property type="protein sequence ID" value="MPC52440.1"/>
    <property type="molecule type" value="Genomic_DNA"/>
</dbReference>
<name>A0A5B7FXI8_PORTR</name>